<evidence type="ECO:0000256" key="5">
    <source>
        <dbReference type="ARBA" id="ARBA00022692"/>
    </source>
</evidence>
<evidence type="ECO:0000256" key="8">
    <source>
        <dbReference type="SAM" id="Phobius"/>
    </source>
</evidence>
<name>A0A554LWE3_9BACT</name>
<evidence type="ECO:0000256" key="2">
    <source>
        <dbReference type="ARBA" id="ARBA00022475"/>
    </source>
</evidence>
<evidence type="ECO:0000313" key="10">
    <source>
        <dbReference type="EMBL" id="TSC97176.1"/>
    </source>
</evidence>
<evidence type="ECO:0000259" key="9">
    <source>
        <dbReference type="Pfam" id="PF13231"/>
    </source>
</evidence>
<feature type="transmembrane region" description="Helical" evidence="8">
    <location>
        <begin position="134"/>
        <end position="156"/>
    </location>
</feature>
<feature type="transmembrane region" description="Helical" evidence="8">
    <location>
        <begin position="168"/>
        <end position="195"/>
    </location>
</feature>
<dbReference type="Pfam" id="PF13231">
    <property type="entry name" value="PMT_2"/>
    <property type="match status" value="1"/>
</dbReference>
<keyword evidence="6 8" id="KW-1133">Transmembrane helix</keyword>
<evidence type="ECO:0000313" key="11">
    <source>
        <dbReference type="Proteomes" id="UP000318711"/>
    </source>
</evidence>
<feature type="transmembrane region" description="Helical" evidence="8">
    <location>
        <begin position="7"/>
        <end position="24"/>
    </location>
</feature>
<feature type="transmembrane region" description="Helical" evidence="8">
    <location>
        <begin position="69"/>
        <end position="102"/>
    </location>
</feature>
<dbReference type="PANTHER" id="PTHR33908:SF11">
    <property type="entry name" value="MEMBRANE PROTEIN"/>
    <property type="match status" value="1"/>
</dbReference>
<keyword evidence="4" id="KW-0808">Transferase</keyword>
<dbReference type="Proteomes" id="UP000318711">
    <property type="component" value="Unassembled WGS sequence"/>
</dbReference>
<feature type="transmembrane region" description="Helical" evidence="8">
    <location>
        <begin position="109"/>
        <end position="128"/>
    </location>
</feature>
<keyword evidence="7 8" id="KW-0472">Membrane</keyword>
<dbReference type="EMBL" id="VMGL01000010">
    <property type="protein sequence ID" value="TSC97176.1"/>
    <property type="molecule type" value="Genomic_DNA"/>
</dbReference>
<evidence type="ECO:0000256" key="6">
    <source>
        <dbReference type="ARBA" id="ARBA00022989"/>
    </source>
</evidence>
<comment type="caution">
    <text evidence="10">The sequence shown here is derived from an EMBL/GenBank/DDBJ whole genome shotgun (WGS) entry which is preliminary data.</text>
</comment>
<evidence type="ECO:0000256" key="1">
    <source>
        <dbReference type="ARBA" id="ARBA00004651"/>
    </source>
</evidence>
<protein>
    <recommendedName>
        <fullName evidence="9">Glycosyltransferase RgtA/B/C/D-like domain-containing protein</fullName>
    </recommendedName>
</protein>
<organism evidence="10 11">
    <name type="scientific">Candidatus Berkelbacteria bacterium Licking1014_2</name>
    <dbReference type="NCBI Taxonomy" id="2017146"/>
    <lineage>
        <taxon>Bacteria</taxon>
        <taxon>Candidatus Berkelbacteria</taxon>
    </lineage>
</organism>
<feature type="transmembrane region" description="Helical" evidence="8">
    <location>
        <begin position="298"/>
        <end position="317"/>
    </location>
</feature>
<reference evidence="10 11" key="1">
    <citation type="submission" date="2017-07" db="EMBL/GenBank/DDBJ databases">
        <title>Mechanisms for carbon and nitrogen cycling indicate functional differentiation within the Candidate Phyla Radiation.</title>
        <authorList>
            <person name="Danczak R.E."/>
            <person name="Johnston M.D."/>
            <person name="Kenah C."/>
            <person name="Slattery M."/>
            <person name="Wrighton K.C."/>
            <person name="Wilkins M.J."/>
        </authorList>
    </citation>
    <scope>NUCLEOTIDE SEQUENCE [LARGE SCALE GENOMIC DNA]</scope>
    <source>
        <strain evidence="10">Licking1014_2</strain>
    </source>
</reference>
<keyword evidence="5 8" id="KW-0812">Transmembrane</keyword>
<accession>A0A554LWE3</accession>
<dbReference type="GO" id="GO:0016763">
    <property type="term" value="F:pentosyltransferase activity"/>
    <property type="evidence" value="ECO:0007669"/>
    <property type="project" value="TreeGrafter"/>
</dbReference>
<keyword evidence="3" id="KW-0328">Glycosyltransferase</keyword>
<dbReference type="AlphaFoldDB" id="A0A554LWE3"/>
<feature type="transmembrane region" description="Helical" evidence="8">
    <location>
        <begin position="353"/>
        <end position="371"/>
    </location>
</feature>
<sequence>MAKKKFFYCLTFLIFGAIFALWFYQIKFTCFMDDQGRDFFIAKEIFQRRFVGLGPPLSINNAVHLPPLYYYILAAFVFLFSGAYWAGSVMVAALNLAGLLFFYFTLKNAFSWTMAALAVLIFGLSFHIADFSRFAANGNLLIFGSLIFFSSFYWWWKSQKWWWLTMTLVSAAVAVQMHTIGFLIIPSLLILWLWWRPKISWPGLVSGLFIVFCLFLPYLVYEWRYDFSNSRQFIGSLIHQPQPTLSARELMARNWTNLQLSFSETIFNQKAVWWPAAVFWSLIVFLVSNFFFPSTKSQRWWFSAAGVWLLLFTGFFLKSNFLPSPHYFIFIFPVIVFLTAALLDYGWLKGKNIGRLAVIILLVAITWFNFLSWQKMWRENSVQGNFNQQMEQAVDWMIGESDDSPMEIYLLSARENWPVINRRAWDWLFDQAGKSPSNKSLSTGKYFLVLQRPNQLSPDEFTVRTPVSQKTFGQMTVVEFEKNNW</sequence>
<feature type="transmembrane region" description="Helical" evidence="8">
    <location>
        <begin position="271"/>
        <end position="292"/>
    </location>
</feature>
<feature type="transmembrane region" description="Helical" evidence="8">
    <location>
        <begin position="329"/>
        <end position="347"/>
    </location>
</feature>
<feature type="domain" description="Glycosyltransferase RgtA/B/C/D-like" evidence="9">
    <location>
        <begin position="66"/>
        <end position="221"/>
    </location>
</feature>
<dbReference type="InterPro" id="IPR050297">
    <property type="entry name" value="LipidA_mod_glycosyltrf_83"/>
</dbReference>
<dbReference type="InterPro" id="IPR038731">
    <property type="entry name" value="RgtA/B/C-like"/>
</dbReference>
<keyword evidence="2" id="KW-1003">Cell membrane</keyword>
<dbReference type="PANTHER" id="PTHR33908">
    <property type="entry name" value="MANNOSYLTRANSFERASE YKCB-RELATED"/>
    <property type="match status" value="1"/>
</dbReference>
<dbReference type="GO" id="GO:0009103">
    <property type="term" value="P:lipopolysaccharide biosynthetic process"/>
    <property type="evidence" value="ECO:0007669"/>
    <property type="project" value="UniProtKB-ARBA"/>
</dbReference>
<proteinExistence type="predicted"/>
<feature type="transmembrane region" description="Helical" evidence="8">
    <location>
        <begin position="201"/>
        <end position="221"/>
    </location>
</feature>
<comment type="subcellular location">
    <subcellularLocation>
        <location evidence="1">Cell membrane</location>
        <topology evidence="1">Multi-pass membrane protein</topology>
    </subcellularLocation>
</comment>
<gene>
    <name evidence="10" type="ORF">CEN88_138</name>
</gene>
<dbReference type="GO" id="GO:0005886">
    <property type="term" value="C:plasma membrane"/>
    <property type="evidence" value="ECO:0007669"/>
    <property type="project" value="UniProtKB-SubCell"/>
</dbReference>
<evidence type="ECO:0000256" key="4">
    <source>
        <dbReference type="ARBA" id="ARBA00022679"/>
    </source>
</evidence>
<evidence type="ECO:0000256" key="3">
    <source>
        <dbReference type="ARBA" id="ARBA00022676"/>
    </source>
</evidence>
<evidence type="ECO:0000256" key="7">
    <source>
        <dbReference type="ARBA" id="ARBA00023136"/>
    </source>
</evidence>